<organism evidence="6 7">
    <name type="scientific">Sphingomonas astaxanthinifaciens DSM 22298</name>
    <dbReference type="NCBI Taxonomy" id="1123267"/>
    <lineage>
        <taxon>Bacteria</taxon>
        <taxon>Pseudomonadati</taxon>
        <taxon>Pseudomonadota</taxon>
        <taxon>Alphaproteobacteria</taxon>
        <taxon>Sphingomonadales</taxon>
        <taxon>Sphingomonadaceae</taxon>
        <taxon>Sphingomonas</taxon>
    </lineage>
</organism>
<dbReference type="Proteomes" id="UP001156703">
    <property type="component" value="Unassembled WGS sequence"/>
</dbReference>
<dbReference type="Gene3D" id="3.40.50.620">
    <property type="entry name" value="HUPs"/>
    <property type="match status" value="1"/>
</dbReference>
<dbReference type="PANTHER" id="PTHR43284:SF1">
    <property type="entry name" value="ASPARAGINE SYNTHETASE"/>
    <property type="match status" value="1"/>
</dbReference>
<dbReference type="SUPFAM" id="SSF52402">
    <property type="entry name" value="Adenine nucleotide alpha hydrolases-like"/>
    <property type="match status" value="1"/>
</dbReference>
<dbReference type="InterPro" id="IPR017932">
    <property type="entry name" value="GATase_2_dom"/>
</dbReference>
<dbReference type="SUPFAM" id="SSF56235">
    <property type="entry name" value="N-terminal nucleophile aminohydrolases (Ntn hydrolases)"/>
    <property type="match status" value="1"/>
</dbReference>
<dbReference type="InterPro" id="IPR029055">
    <property type="entry name" value="Ntn_hydrolases_N"/>
</dbReference>
<gene>
    <name evidence="6" type="ORF">GCM10007925_01130</name>
</gene>
<dbReference type="InterPro" id="IPR014729">
    <property type="entry name" value="Rossmann-like_a/b/a_fold"/>
</dbReference>
<evidence type="ECO:0000256" key="2">
    <source>
        <dbReference type="ARBA" id="ARBA00012737"/>
    </source>
</evidence>
<dbReference type="PANTHER" id="PTHR43284">
    <property type="entry name" value="ASPARAGINE SYNTHETASE (GLUTAMINE-HYDROLYZING)"/>
    <property type="match status" value="1"/>
</dbReference>
<dbReference type="InterPro" id="IPR051786">
    <property type="entry name" value="ASN_synthetase/amidase"/>
</dbReference>
<dbReference type="InterPro" id="IPR001962">
    <property type="entry name" value="Asn_synthase"/>
</dbReference>
<dbReference type="EMBL" id="BSOO01000001">
    <property type="protein sequence ID" value="GLR46402.1"/>
    <property type="molecule type" value="Genomic_DNA"/>
</dbReference>
<dbReference type="Gene3D" id="3.60.20.10">
    <property type="entry name" value="Glutamine Phosphoribosylpyrophosphate, subunit 1, domain 1"/>
    <property type="match status" value="1"/>
</dbReference>
<evidence type="ECO:0000259" key="4">
    <source>
        <dbReference type="Pfam" id="PF00733"/>
    </source>
</evidence>
<evidence type="ECO:0000256" key="3">
    <source>
        <dbReference type="ARBA" id="ARBA00048741"/>
    </source>
</evidence>
<feature type="domain" description="Glutamine amidotransferase type-2" evidence="5">
    <location>
        <begin position="52"/>
        <end position="142"/>
    </location>
</feature>
<protein>
    <recommendedName>
        <fullName evidence="2">asparagine synthase (glutamine-hydrolyzing)</fullName>
        <ecNumber evidence="2">6.3.5.4</ecNumber>
    </recommendedName>
</protein>
<comment type="caution">
    <text evidence="6">The sequence shown here is derived from an EMBL/GenBank/DDBJ whole genome shotgun (WGS) entry which is preliminary data.</text>
</comment>
<evidence type="ECO:0000259" key="5">
    <source>
        <dbReference type="Pfam" id="PF13537"/>
    </source>
</evidence>
<name>A0ABQ5Z728_9SPHN</name>
<evidence type="ECO:0000256" key="1">
    <source>
        <dbReference type="ARBA" id="ARBA00005187"/>
    </source>
</evidence>
<comment type="catalytic activity">
    <reaction evidence="3">
        <text>L-aspartate + L-glutamine + ATP + H2O = L-asparagine + L-glutamate + AMP + diphosphate + H(+)</text>
        <dbReference type="Rhea" id="RHEA:12228"/>
        <dbReference type="ChEBI" id="CHEBI:15377"/>
        <dbReference type="ChEBI" id="CHEBI:15378"/>
        <dbReference type="ChEBI" id="CHEBI:29985"/>
        <dbReference type="ChEBI" id="CHEBI:29991"/>
        <dbReference type="ChEBI" id="CHEBI:30616"/>
        <dbReference type="ChEBI" id="CHEBI:33019"/>
        <dbReference type="ChEBI" id="CHEBI:58048"/>
        <dbReference type="ChEBI" id="CHEBI:58359"/>
        <dbReference type="ChEBI" id="CHEBI:456215"/>
        <dbReference type="EC" id="6.3.5.4"/>
    </reaction>
</comment>
<sequence length="624" mass="69695">MSQRLGNSLCSGIGGTAAAGESLGISWAHRPPGRPTRARSSWRPALLPGDRLCIFNGFLDNAEELNRTLGVASTDPALLYAAAVERWGDEADLHLVGDYCAALADVANRTLRLARSPIVSQPLTYAVHDTGVAVASVPRAIFAAGVPRTLNEARVVDAAMVNYSDHEASWFEGLRRVPMGSLVELAPGRPRRLVRYYDPDAIRTIAISDAEAIERTQGLMAEGVRACLRGFSSPGANLSAGLDSSQVAVHALNALPPGQDLPTFTFTPEAGWDGRTEPAKLGNERPMVEAFAALHPRIRPHFTTNEGIDHDHRWSDFFHVMSGAPCGLRNMYVFHGIFADAAAAGCDVVLAAEWGNNAFSDKGQWAYPEYLRTGRWGQLLRALREIPGEPRPLAWRFIAQAVMPYFSDRLADRIRRMVIGSEHDTFAQWQPFTADFRQRSGADARLEAAGFRIGRYQPRSAAHARRLLLRNDDGEGAEVRQAFEQLYGVRERDPLAYRPLVEFCWSLPTRMFVRDGQTRWLAKQTAKGIMPEEQRANRLNGRWDSDWHLRVGRRRTEWLAELKRLDAHPRFKGMFDVPRLTAALENYPEQTETDFYKLSVLEFTIPHALLAARFINYVEGRNEV</sequence>
<comment type="pathway">
    <text evidence="1">Amino-acid biosynthesis; L-asparagine biosynthesis; L-asparagine from L-aspartate (L-Gln route): step 1/1.</text>
</comment>
<reference evidence="7" key="1">
    <citation type="journal article" date="2019" name="Int. J. Syst. Evol. Microbiol.">
        <title>The Global Catalogue of Microorganisms (GCM) 10K type strain sequencing project: providing services to taxonomists for standard genome sequencing and annotation.</title>
        <authorList>
            <consortium name="The Broad Institute Genomics Platform"/>
            <consortium name="The Broad Institute Genome Sequencing Center for Infectious Disease"/>
            <person name="Wu L."/>
            <person name="Ma J."/>
        </authorList>
    </citation>
    <scope>NUCLEOTIDE SEQUENCE [LARGE SCALE GENOMIC DNA]</scope>
    <source>
        <strain evidence="7">NBRC 102146</strain>
    </source>
</reference>
<keyword evidence="7" id="KW-1185">Reference proteome</keyword>
<accession>A0ABQ5Z728</accession>
<feature type="domain" description="Asparagine synthetase" evidence="4">
    <location>
        <begin position="219"/>
        <end position="602"/>
    </location>
</feature>
<dbReference type="EC" id="6.3.5.4" evidence="2"/>
<dbReference type="Pfam" id="PF13537">
    <property type="entry name" value="GATase_7"/>
    <property type="match status" value="1"/>
</dbReference>
<evidence type="ECO:0000313" key="6">
    <source>
        <dbReference type="EMBL" id="GLR46402.1"/>
    </source>
</evidence>
<dbReference type="RefSeq" id="WP_029940521.1">
    <property type="nucleotide sequence ID" value="NZ_BSOO01000001.1"/>
</dbReference>
<evidence type="ECO:0000313" key="7">
    <source>
        <dbReference type="Proteomes" id="UP001156703"/>
    </source>
</evidence>
<proteinExistence type="predicted"/>
<dbReference type="Pfam" id="PF00733">
    <property type="entry name" value="Asn_synthase"/>
    <property type="match status" value="1"/>
</dbReference>